<dbReference type="GO" id="GO:0008686">
    <property type="term" value="F:3,4-dihydroxy-2-butanone-4-phosphate synthase activity"/>
    <property type="evidence" value="ECO:0007669"/>
    <property type="project" value="UniProtKB-UniRule"/>
</dbReference>
<feature type="region of interest" description="DHBP synthase" evidence="19">
    <location>
        <begin position="1"/>
        <end position="200"/>
    </location>
</feature>
<feature type="binding site" evidence="19">
    <location>
        <position position="28"/>
    </location>
    <ligand>
        <name>Mg(2+)</name>
        <dbReference type="ChEBI" id="CHEBI:18420"/>
        <label>2</label>
    </ligand>
</feature>
<dbReference type="CDD" id="cd00641">
    <property type="entry name" value="GTP_cyclohydro2"/>
    <property type="match status" value="1"/>
</dbReference>
<feature type="binding site" evidence="19">
    <location>
        <position position="267"/>
    </location>
    <ligand>
        <name>Zn(2+)</name>
        <dbReference type="ChEBI" id="CHEBI:29105"/>
        <note>catalytic</note>
    </ligand>
</feature>
<dbReference type="Pfam" id="PF00925">
    <property type="entry name" value="GTP_cyclohydro2"/>
    <property type="match status" value="1"/>
</dbReference>
<evidence type="ECO:0000256" key="14">
    <source>
        <dbReference type="ARBA" id="ARBA00023211"/>
    </source>
</evidence>
<evidence type="ECO:0000256" key="18">
    <source>
        <dbReference type="ARBA" id="ARBA00049295"/>
    </source>
</evidence>
<feature type="binding site" evidence="19">
    <location>
        <position position="316"/>
    </location>
    <ligand>
        <name>GTP</name>
        <dbReference type="ChEBI" id="CHEBI:37565"/>
    </ligand>
</feature>
<evidence type="ECO:0000256" key="4">
    <source>
        <dbReference type="ARBA" id="ARBA00004853"/>
    </source>
</evidence>
<dbReference type="NCBIfam" id="NF006803">
    <property type="entry name" value="PRK09311.1"/>
    <property type="match status" value="1"/>
</dbReference>
<evidence type="ECO:0000256" key="3">
    <source>
        <dbReference type="ARBA" id="ARBA00002284"/>
    </source>
</evidence>
<dbReference type="HAMAP" id="MF_00179">
    <property type="entry name" value="RibA"/>
    <property type="match status" value="1"/>
</dbReference>
<dbReference type="GO" id="GO:0000287">
    <property type="term" value="F:magnesium ion binding"/>
    <property type="evidence" value="ECO:0007669"/>
    <property type="project" value="UniProtKB-UniRule"/>
</dbReference>
<comment type="function">
    <text evidence="17 19">Catalyzes the conversion of GTP to 2,5-diamino-6-ribosylamino-4(3H)-pyrimidinone 5'-phosphate (DARP), formate and pyrophosphate.</text>
</comment>
<feature type="active site" description="Proton acceptor; for GTP cyclohydrolase activity" evidence="19">
    <location>
        <position position="328"/>
    </location>
</feature>
<feature type="binding site" evidence="19">
    <location>
        <position position="269"/>
    </location>
    <ligand>
        <name>Zn(2+)</name>
        <dbReference type="ChEBI" id="CHEBI:29105"/>
        <note>catalytic</note>
    </ligand>
</feature>
<feature type="binding site" evidence="19">
    <location>
        <begin position="251"/>
        <end position="255"/>
    </location>
    <ligand>
        <name>GTP</name>
        <dbReference type="ChEBI" id="CHEBI:37565"/>
    </ligand>
</feature>
<comment type="similarity">
    <text evidence="19">In the C-terminal section; belongs to the GTP cyclohydrolase II family.</text>
</comment>
<protein>
    <recommendedName>
        <fullName evidence="19">Riboflavin biosynthesis protein RibBA</fullName>
    </recommendedName>
    <domain>
        <recommendedName>
            <fullName evidence="19">3,4-dihydroxy-2-butanone 4-phosphate synthase</fullName>
            <shortName evidence="19">DHBP synthase</shortName>
            <ecNumber evidence="19">4.1.99.12</ecNumber>
        </recommendedName>
    </domain>
    <domain>
        <recommendedName>
            <fullName evidence="19">GTP cyclohydrolase-2</fullName>
            <ecNumber evidence="19">3.5.4.25</ecNumber>
        </recommendedName>
        <alternativeName>
            <fullName evidence="19">GTP cyclohydrolase II</fullName>
        </alternativeName>
    </domain>
</protein>
<dbReference type="Pfam" id="PF00926">
    <property type="entry name" value="DHBP_synthase"/>
    <property type="match status" value="1"/>
</dbReference>
<dbReference type="InterPro" id="IPR036144">
    <property type="entry name" value="RibA-like_sf"/>
</dbReference>
<feature type="binding site" evidence="19">
    <location>
        <begin position="27"/>
        <end position="28"/>
    </location>
    <ligand>
        <name>D-ribulose 5-phosphate</name>
        <dbReference type="ChEBI" id="CHEBI:58121"/>
    </ligand>
</feature>
<feature type="binding site" evidence="19">
    <location>
        <position position="256"/>
    </location>
    <ligand>
        <name>Zn(2+)</name>
        <dbReference type="ChEBI" id="CHEBI:29105"/>
        <note>catalytic</note>
    </ligand>
</feature>
<feature type="active site" description="Nucleophile; for GTP cyclohydrolase activity" evidence="19">
    <location>
        <position position="330"/>
    </location>
</feature>
<dbReference type="GO" id="GO:0008270">
    <property type="term" value="F:zinc ion binding"/>
    <property type="evidence" value="ECO:0007669"/>
    <property type="project" value="UniProtKB-UniRule"/>
</dbReference>
<name>A0A1W1VHZ1_DESTI</name>
<dbReference type="NCBIfam" id="NF001591">
    <property type="entry name" value="PRK00393.1"/>
    <property type="match status" value="1"/>
</dbReference>
<evidence type="ECO:0000256" key="15">
    <source>
        <dbReference type="ARBA" id="ARBA00023239"/>
    </source>
</evidence>
<keyword evidence="14 19" id="KW-0464">Manganese</keyword>
<dbReference type="GO" id="GO:0030145">
    <property type="term" value="F:manganese ion binding"/>
    <property type="evidence" value="ECO:0007669"/>
    <property type="project" value="UniProtKB-UniRule"/>
</dbReference>
<dbReference type="PANTHER" id="PTHR21327:SF18">
    <property type="entry name" value="3,4-DIHYDROXY-2-BUTANONE 4-PHOSPHATE SYNTHASE"/>
    <property type="match status" value="1"/>
</dbReference>
<dbReference type="SUPFAM" id="SSF142695">
    <property type="entry name" value="RibA-like"/>
    <property type="match status" value="1"/>
</dbReference>
<evidence type="ECO:0000256" key="6">
    <source>
        <dbReference type="ARBA" id="ARBA00005520"/>
    </source>
</evidence>
<evidence type="ECO:0000259" key="20">
    <source>
        <dbReference type="Pfam" id="PF00925"/>
    </source>
</evidence>
<dbReference type="InterPro" id="IPR016299">
    <property type="entry name" value="Riboflavin_synth_RibBA"/>
</dbReference>
<dbReference type="PANTHER" id="PTHR21327">
    <property type="entry name" value="GTP CYCLOHYDROLASE II-RELATED"/>
    <property type="match status" value="1"/>
</dbReference>
<gene>
    <name evidence="19" type="primary">ribBA</name>
    <name evidence="21" type="ORF">SAMN00017405_2111</name>
</gene>
<feature type="site" description="Essential for DHBP synthase activity" evidence="19">
    <location>
        <position position="163"/>
    </location>
</feature>
<evidence type="ECO:0000256" key="19">
    <source>
        <dbReference type="HAMAP-Rule" id="MF_01283"/>
    </source>
</evidence>
<dbReference type="STRING" id="656914.SAMN00017405_2111"/>
<evidence type="ECO:0000256" key="12">
    <source>
        <dbReference type="ARBA" id="ARBA00022842"/>
    </source>
</evidence>
<sequence>MKFDLIEEAIEDIRQGKMLIVVDDEDRENEGDLVIAADKVTPEAINFMASYGKGLVCLPIIGERLDELEISPMVNKNTDNLGTAFTVSIDAKETTTGISAFERSLTIQKVLEEGVKPEDFKRPGHIFPLRYQEGGVLKRTGHTEAAVDLARLADCYPAGVICEIMSEDGTMARVPELMEFSKKHGIKIITIADLIKYRRNTEKLIKKVGKTNMPTKYGDFELHAYEETLTGVTHVALVRGDVNTEDPVLVRVHSQCLTGDVLGSLRCDCGNQLEQALKNIISENRGVFLYMSQEGRGIGLANKIRAYILQDQGIDTVEANEMLGFPADLRDYGTGAQILVDLGIKNIKLMTNNPRKIRGLEGHGLKIVKRVPIEIKPVIYNKRYLNTKKDKLGHLICK</sequence>
<keyword evidence="15 19" id="KW-0456">Lyase</keyword>
<feature type="binding site" evidence="19">
    <location>
        <position position="272"/>
    </location>
    <ligand>
        <name>GTP</name>
        <dbReference type="ChEBI" id="CHEBI:37565"/>
    </ligand>
</feature>
<dbReference type="OrthoDB" id="9793111at2"/>
<evidence type="ECO:0000256" key="17">
    <source>
        <dbReference type="ARBA" id="ARBA00043932"/>
    </source>
</evidence>
<dbReference type="HAMAP" id="MF_00180">
    <property type="entry name" value="RibB"/>
    <property type="match status" value="1"/>
</dbReference>
<evidence type="ECO:0000256" key="13">
    <source>
        <dbReference type="ARBA" id="ARBA00023134"/>
    </source>
</evidence>
<feature type="binding site" evidence="19">
    <location>
        <begin position="139"/>
        <end position="143"/>
    </location>
    <ligand>
        <name>D-ribulose 5-phosphate</name>
        <dbReference type="ChEBI" id="CHEBI:58121"/>
    </ligand>
</feature>
<evidence type="ECO:0000313" key="22">
    <source>
        <dbReference type="Proteomes" id="UP000192731"/>
    </source>
</evidence>
<feature type="binding site" evidence="19">
    <location>
        <position position="28"/>
    </location>
    <ligand>
        <name>Mg(2+)</name>
        <dbReference type="ChEBI" id="CHEBI:18420"/>
        <label>1</label>
    </ligand>
</feature>
<dbReference type="NCBIfam" id="TIGR00505">
    <property type="entry name" value="ribA"/>
    <property type="match status" value="1"/>
</dbReference>
<comment type="cofactor">
    <cofactor evidence="19">
        <name>Mg(2+)</name>
        <dbReference type="ChEBI" id="CHEBI:18420"/>
    </cofactor>
    <cofactor evidence="19">
        <name>Mn(2+)</name>
        <dbReference type="ChEBI" id="CHEBI:29035"/>
    </cofactor>
    <text evidence="19">Binds 2 divalent metal cations per subunit. Magnesium or manganese.</text>
</comment>
<feature type="binding site" evidence="19">
    <location>
        <begin position="294"/>
        <end position="296"/>
    </location>
    <ligand>
        <name>GTP</name>
        <dbReference type="ChEBI" id="CHEBI:37565"/>
    </ligand>
</feature>
<dbReference type="GO" id="GO:0003935">
    <property type="term" value="F:GTP cyclohydrolase II activity"/>
    <property type="evidence" value="ECO:0007669"/>
    <property type="project" value="UniProtKB-UniRule"/>
</dbReference>
<feature type="binding site" evidence="19">
    <location>
        <position position="32"/>
    </location>
    <ligand>
        <name>D-ribulose 5-phosphate</name>
        <dbReference type="ChEBI" id="CHEBI:58121"/>
    </ligand>
</feature>
<dbReference type="HAMAP" id="MF_01283">
    <property type="entry name" value="RibBA"/>
    <property type="match status" value="1"/>
</dbReference>
<dbReference type="RefSeq" id="WP_084053738.1">
    <property type="nucleotide sequence ID" value="NZ_FWWT01000021.1"/>
</dbReference>
<comment type="catalytic activity">
    <reaction evidence="18 19">
        <text>GTP + 4 H2O = 2,5-diamino-6-hydroxy-4-(5-phosphoribosylamino)-pyrimidine + formate + 2 phosphate + 3 H(+)</text>
        <dbReference type="Rhea" id="RHEA:23704"/>
        <dbReference type="ChEBI" id="CHEBI:15377"/>
        <dbReference type="ChEBI" id="CHEBI:15378"/>
        <dbReference type="ChEBI" id="CHEBI:15740"/>
        <dbReference type="ChEBI" id="CHEBI:37565"/>
        <dbReference type="ChEBI" id="CHEBI:43474"/>
        <dbReference type="ChEBI" id="CHEBI:58614"/>
        <dbReference type="EC" id="3.5.4.25"/>
    </reaction>
</comment>
<evidence type="ECO:0000313" key="21">
    <source>
        <dbReference type="EMBL" id="SMB92840.1"/>
    </source>
</evidence>
<evidence type="ECO:0000256" key="11">
    <source>
        <dbReference type="ARBA" id="ARBA00022833"/>
    </source>
</evidence>
<dbReference type="EC" id="3.5.4.25" evidence="19"/>
<comment type="pathway">
    <text evidence="5 19">Cofactor biosynthesis; riboflavin biosynthesis; 2-hydroxy-3-oxobutyl phosphate from D-ribulose 5-phosphate: step 1/1.</text>
</comment>
<dbReference type="InterPro" id="IPR000422">
    <property type="entry name" value="DHBP_synthase_RibB"/>
</dbReference>
<feature type="binding site" evidence="19">
    <location>
        <position position="142"/>
    </location>
    <ligand>
        <name>Mg(2+)</name>
        <dbReference type="ChEBI" id="CHEBI:18420"/>
        <label>2</label>
    </ligand>
</feature>
<dbReference type="FunFam" id="3.40.50.10990:FF:000001">
    <property type="entry name" value="Riboflavin biosynthesis protein RibBA"/>
    <property type="match status" value="1"/>
</dbReference>
<dbReference type="InterPro" id="IPR032677">
    <property type="entry name" value="GTP_cyclohydro_II"/>
</dbReference>
<keyword evidence="16 19" id="KW-0511">Multifunctional enzyme</keyword>
<evidence type="ECO:0000256" key="16">
    <source>
        <dbReference type="ARBA" id="ARBA00023268"/>
    </source>
</evidence>
<evidence type="ECO:0000256" key="5">
    <source>
        <dbReference type="ARBA" id="ARBA00004904"/>
    </source>
</evidence>
<feature type="site" description="Essential for DHBP synthase activity" evidence="19">
    <location>
        <position position="125"/>
    </location>
</feature>
<dbReference type="EC" id="4.1.99.12" evidence="19"/>
<comment type="cofactor">
    <cofactor evidence="19">
        <name>Zn(2+)</name>
        <dbReference type="ChEBI" id="CHEBI:29105"/>
    </cofactor>
    <text evidence="19">Binds 1 zinc ion per subunit.</text>
</comment>
<dbReference type="PIRSF" id="PIRSF001259">
    <property type="entry name" value="RibA"/>
    <property type="match status" value="1"/>
</dbReference>
<keyword evidence="8 19" id="KW-0479">Metal-binding</keyword>
<evidence type="ECO:0000256" key="7">
    <source>
        <dbReference type="ARBA" id="ARBA00022619"/>
    </source>
</evidence>
<dbReference type="NCBIfam" id="TIGR00506">
    <property type="entry name" value="ribB"/>
    <property type="match status" value="1"/>
</dbReference>
<dbReference type="Proteomes" id="UP000192731">
    <property type="component" value="Unassembled WGS sequence"/>
</dbReference>
<feature type="binding site" evidence="19">
    <location>
        <position position="163"/>
    </location>
    <ligand>
        <name>D-ribulose 5-phosphate</name>
        <dbReference type="ChEBI" id="CHEBI:58121"/>
    </ligand>
</feature>
<dbReference type="GO" id="GO:0005525">
    <property type="term" value="F:GTP binding"/>
    <property type="evidence" value="ECO:0007669"/>
    <property type="project" value="UniProtKB-KW"/>
</dbReference>
<feature type="binding site" evidence="19">
    <location>
        <position position="356"/>
    </location>
    <ligand>
        <name>GTP</name>
        <dbReference type="ChEBI" id="CHEBI:37565"/>
    </ligand>
</feature>
<feature type="region of interest" description="GTP cyclohydrolase II" evidence="19">
    <location>
        <begin position="201"/>
        <end position="398"/>
    </location>
</feature>
<reference evidence="21 22" key="1">
    <citation type="submission" date="2017-04" db="EMBL/GenBank/DDBJ databases">
        <authorList>
            <person name="Afonso C.L."/>
            <person name="Miller P.J."/>
            <person name="Scott M.A."/>
            <person name="Spackman E."/>
            <person name="Goraichik I."/>
            <person name="Dimitrov K.M."/>
            <person name="Suarez D.L."/>
            <person name="Swayne D.E."/>
        </authorList>
    </citation>
    <scope>NUCLEOTIDE SEQUENCE [LARGE SCALE GENOMIC DNA]</scope>
    <source>
        <strain evidence="21 22">DSM 11270</strain>
    </source>
</reference>
<comment type="catalytic activity">
    <reaction evidence="1 19">
        <text>D-ribulose 5-phosphate = (2S)-2-hydroxy-3-oxobutyl phosphate + formate + H(+)</text>
        <dbReference type="Rhea" id="RHEA:18457"/>
        <dbReference type="ChEBI" id="CHEBI:15378"/>
        <dbReference type="ChEBI" id="CHEBI:15740"/>
        <dbReference type="ChEBI" id="CHEBI:58121"/>
        <dbReference type="ChEBI" id="CHEBI:58830"/>
        <dbReference type="EC" id="4.1.99.12"/>
    </reaction>
</comment>
<evidence type="ECO:0000256" key="10">
    <source>
        <dbReference type="ARBA" id="ARBA00022801"/>
    </source>
</evidence>
<dbReference type="SUPFAM" id="SSF55821">
    <property type="entry name" value="YrdC/RibB"/>
    <property type="match status" value="1"/>
</dbReference>
<dbReference type="EMBL" id="FWWT01000021">
    <property type="protein sequence ID" value="SMB92840.1"/>
    <property type="molecule type" value="Genomic_DNA"/>
</dbReference>
<dbReference type="GO" id="GO:0005829">
    <property type="term" value="C:cytosol"/>
    <property type="evidence" value="ECO:0007669"/>
    <property type="project" value="TreeGrafter"/>
</dbReference>
<feature type="binding site" evidence="19">
    <location>
        <position position="351"/>
    </location>
    <ligand>
        <name>GTP</name>
        <dbReference type="ChEBI" id="CHEBI:37565"/>
    </ligand>
</feature>
<comment type="function">
    <text evidence="3 19">Catalyzes the conversion of D-ribulose 5-phosphate to formate and 3,4-dihydroxy-2-butanone 4-phosphate.</text>
</comment>
<evidence type="ECO:0000256" key="8">
    <source>
        <dbReference type="ARBA" id="ARBA00022723"/>
    </source>
</evidence>
<dbReference type="Gene3D" id="3.90.870.10">
    <property type="entry name" value="DHBP synthase"/>
    <property type="match status" value="1"/>
</dbReference>
<organism evidence="21 22">
    <name type="scientific">Desulfonispora thiosulfatigenes DSM 11270</name>
    <dbReference type="NCBI Taxonomy" id="656914"/>
    <lineage>
        <taxon>Bacteria</taxon>
        <taxon>Bacillati</taxon>
        <taxon>Bacillota</taxon>
        <taxon>Clostridia</taxon>
        <taxon>Eubacteriales</taxon>
        <taxon>Peptococcaceae</taxon>
        <taxon>Desulfonispora</taxon>
    </lineage>
</organism>
<keyword evidence="12 19" id="KW-0460">Magnesium</keyword>
<dbReference type="Gene3D" id="3.40.50.10990">
    <property type="entry name" value="GTP cyclohydrolase II"/>
    <property type="match status" value="1"/>
</dbReference>
<feature type="domain" description="GTP cyclohydrolase II" evidence="20">
    <location>
        <begin position="208"/>
        <end position="372"/>
    </location>
</feature>
<dbReference type="AlphaFoldDB" id="A0A1W1VHZ1"/>
<dbReference type="InterPro" id="IPR000926">
    <property type="entry name" value="RibA"/>
</dbReference>
<evidence type="ECO:0000256" key="9">
    <source>
        <dbReference type="ARBA" id="ARBA00022741"/>
    </source>
</evidence>
<keyword evidence="7 19" id="KW-0686">Riboflavin biosynthesis</keyword>
<comment type="pathway">
    <text evidence="4 19">Cofactor biosynthesis; riboflavin biosynthesis; 5-amino-6-(D-ribitylamino)uracil from GTP: step 1/4.</text>
</comment>
<dbReference type="UniPathway" id="UPA00275">
    <property type="reaction ID" value="UER00399"/>
</dbReference>
<dbReference type="FunFam" id="3.90.870.10:FF:000001">
    <property type="entry name" value="Riboflavin biosynthesis protein RibBA"/>
    <property type="match status" value="1"/>
</dbReference>
<comment type="cofactor">
    <cofactor evidence="2">
        <name>Mn(2+)</name>
        <dbReference type="ChEBI" id="CHEBI:29035"/>
    </cofactor>
</comment>
<keyword evidence="11 19" id="KW-0862">Zinc</keyword>
<evidence type="ECO:0000256" key="1">
    <source>
        <dbReference type="ARBA" id="ARBA00000141"/>
    </source>
</evidence>
<keyword evidence="9 19" id="KW-0547">Nucleotide-binding</keyword>
<dbReference type="GO" id="GO:0009231">
    <property type="term" value="P:riboflavin biosynthetic process"/>
    <property type="evidence" value="ECO:0007669"/>
    <property type="project" value="UniProtKB-UniRule"/>
</dbReference>
<keyword evidence="13 19" id="KW-0342">GTP-binding</keyword>
<accession>A0A1W1VHZ1</accession>
<dbReference type="InterPro" id="IPR017945">
    <property type="entry name" value="DHBP_synth_RibB-like_a/b_dom"/>
</dbReference>
<keyword evidence="22" id="KW-1185">Reference proteome</keyword>
<proteinExistence type="inferred from homology"/>
<comment type="similarity">
    <text evidence="6 19">In the N-terminal section; belongs to the DHBP synthase family.</text>
</comment>
<keyword evidence="10 19" id="KW-0378">Hydrolase</keyword>
<evidence type="ECO:0000256" key="2">
    <source>
        <dbReference type="ARBA" id="ARBA00001936"/>
    </source>
</evidence>